<dbReference type="SUPFAM" id="SSF48431">
    <property type="entry name" value="Lipovitellin-phosvitin complex, superhelical domain"/>
    <property type="match status" value="1"/>
</dbReference>
<dbReference type="InterPro" id="IPR011030">
    <property type="entry name" value="Lipovitellin_superhlx_dom"/>
</dbReference>
<comment type="caution">
    <text evidence="1">The sequence shown here is derived from an EMBL/GenBank/DDBJ whole genome shotgun (WGS) entry which is preliminary data.</text>
</comment>
<dbReference type="Proteomes" id="UP000586305">
    <property type="component" value="Unassembled WGS sequence"/>
</dbReference>
<name>A0A849VAJ1_9GAMM</name>
<sequence length="526" mass="58579">MKIRVYSVILLTVAILSGIGYLANLPSPSNATNQALRNAETSLFETQDKESQSTYIVQIDSSIRSDKQVVLSHSQLSWHMQLQTQAASNARLGQLSNISYTQDSQPVSLVSDLPFKVNYEQHRFEQLDLLGLPKEHTLQVTKQLFDLLSYDLTQPLVIDEAQRQATYRYQQTDNRIVRSTVEFKYHTANHKPEKEQQAWQLLLAPSGDIEKLSYINTLHWQQQQQKYIVEQSVNVVKVANSFTVLSAQSSDANAHIKVSQSPTVQREITDNASFKEALLELKESLSVAQAKVVGHYLVEHYSAYEIQALLDEMPHFSSAIIYSLQKLQTPQAEAILVDLIQFEQTSDLDKHKLAMALGRFGASSALSLQTLQSIAALPEHQVANTALLSLGTMAYFTPEQAVNVKNYLQQNISEQFNLSTTVLAVENSKDPSLLAKLSPLLGSADDSAKLNSIKVLSKHTDYQDQVVSALLASPQPKFVAAFTRTMLETGEALSAANKARLKQLQSQTQNPVVRKKIAELLEEKAG</sequence>
<protein>
    <submittedName>
        <fullName evidence="1">Uncharacterized protein</fullName>
    </submittedName>
</protein>
<accession>A0A849VAJ1</accession>
<dbReference type="InterPro" id="IPR011989">
    <property type="entry name" value="ARM-like"/>
</dbReference>
<evidence type="ECO:0000313" key="2">
    <source>
        <dbReference type="Proteomes" id="UP000586305"/>
    </source>
</evidence>
<organism evidence="1 2">
    <name type="scientific">Pseudoalteromonas caenipelagi</name>
    <dbReference type="NCBI Taxonomy" id="2726988"/>
    <lineage>
        <taxon>Bacteria</taxon>
        <taxon>Pseudomonadati</taxon>
        <taxon>Pseudomonadota</taxon>
        <taxon>Gammaproteobacteria</taxon>
        <taxon>Alteromonadales</taxon>
        <taxon>Pseudoalteromonadaceae</taxon>
        <taxon>Pseudoalteromonas</taxon>
    </lineage>
</organism>
<dbReference type="EMBL" id="JABBPG010000002">
    <property type="protein sequence ID" value="NOU50392.1"/>
    <property type="molecule type" value="Genomic_DNA"/>
</dbReference>
<proteinExistence type="predicted"/>
<evidence type="ECO:0000313" key="1">
    <source>
        <dbReference type="EMBL" id="NOU50392.1"/>
    </source>
</evidence>
<dbReference type="AlphaFoldDB" id="A0A849VAJ1"/>
<gene>
    <name evidence="1" type="ORF">HG263_07535</name>
</gene>
<dbReference type="RefSeq" id="WP_171625453.1">
    <property type="nucleotide sequence ID" value="NZ_JABBPG010000002.1"/>
</dbReference>
<keyword evidence="2" id="KW-1185">Reference proteome</keyword>
<reference evidence="1 2" key="1">
    <citation type="submission" date="2020-04" db="EMBL/GenBank/DDBJ databases">
        <title>Pseudoalteromonas caenipelagi sp. nov., isolated from a tidal flat.</title>
        <authorList>
            <person name="Park S."/>
            <person name="Yoon J.-H."/>
        </authorList>
    </citation>
    <scope>NUCLEOTIDE SEQUENCE [LARGE SCALE GENOMIC DNA]</scope>
    <source>
        <strain evidence="1 2">JBTF-M23</strain>
    </source>
</reference>
<dbReference type="Gene3D" id="1.25.10.10">
    <property type="entry name" value="Leucine-rich Repeat Variant"/>
    <property type="match status" value="1"/>
</dbReference>